<dbReference type="CDD" id="cd07812">
    <property type="entry name" value="SRPBCC"/>
    <property type="match status" value="1"/>
</dbReference>
<accession>A0A9X3WFK4</accession>
<gene>
    <name evidence="1" type="ORF">NC799_10910</name>
</gene>
<dbReference type="Pfam" id="PF06240">
    <property type="entry name" value="COXG"/>
    <property type="match status" value="1"/>
</dbReference>
<dbReference type="SUPFAM" id="SSF55961">
    <property type="entry name" value="Bet v1-like"/>
    <property type="match status" value="1"/>
</dbReference>
<dbReference type="InterPro" id="IPR023393">
    <property type="entry name" value="START-like_dom_sf"/>
</dbReference>
<proteinExistence type="predicted"/>
<evidence type="ECO:0000313" key="2">
    <source>
        <dbReference type="Proteomes" id="UP001145069"/>
    </source>
</evidence>
<comment type="caution">
    <text evidence="1">The sequence shown here is derived from an EMBL/GenBank/DDBJ whole genome shotgun (WGS) entry which is preliminary data.</text>
</comment>
<dbReference type="AlphaFoldDB" id="A0A9X3WFK4"/>
<reference evidence="1" key="1">
    <citation type="submission" date="2022-06" db="EMBL/GenBank/DDBJ databases">
        <title>Aquibacillus sp. a new bacterium isolated from soil saline samples.</title>
        <authorList>
            <person name="Galisteo C."/>
            <person name="De La Haba R."/>
            <person name="Sanchez-Porro C."/>
            <person name="Ventosa A."/>
        </authorList>
    </citation>
    <scope>NUCLEOTIDE SEQUENCE</scope>
    <source>
        <strain evidence="1">3ASR75-54</strain>
    </source>
</reference>
<organism evidence="1 2">
    <name type="scientific">Aquibacillus salsiterrae</name>
    <dbReference type="NCBI Taxonomy" id="2950439"/>
    <lineage>
        <taxon>Bacteria</taxon>
        <taxon>Bacillati</taxon>
        <taxon>Bacillota</taxon>
        <taxon>Bacilli</taxon>
        <taxon>Bacillales</taxon>
        <taxon>Bacillaceae</taxon>
        <taxon>Aquibacillus</taxon>
    </lineage>
</organism>
<name>A0A9X3WFK4_9BACI</name>
<dbReference type="RefSeq" id="WP_272446471.1">
    <property type="nucleotide sequence ID" value="NZ_JAMQKC010000008.1"/>
</dbReference>
<protein>
    <submittedName>
        <fullName evidence="1">SRPBCC family protein</fullName>
    </submittedName>
</protein>
<dbReference type="Proteomes" id="UP001145069">
    <property type="component" value="Unassembled WGS sequence"/>
</dbReference>
<dbReference type="Gene3D" id="3.30.530.20">
    <property type="match status" value="1"/>
</dbReference>
<evidence type="ECO:0000313" key="1">
    <source>
        <dbReference type="EMBL" id="MDC3417405.1"/>
    </source>
</evidence>
<dbReference type="InterPro" id="IPR010419">
    <property type="entry name" value="CO_DH_gsu"/>
</dbReference>
<dbReference type="EMBL" id="JAMQKC010000008">
    <property type="protein sequence ID" value="MDC3417405.1"/>
    <property type="molecule type" value="Genomic_DNA"/>
</dbReference>
<sequence>MPSGNHTVELNVPIETIWRFVSDINEWAPLVPGYVNHQVTSETQSTWQIKGDLGKLQKKVNIQINITEWQAPSKVTFQLKGLDDKFDGNGYFEAKKLEGHKTNVTGYINVTSRGMLGPMINPVLKNIIAKKIAELTNSIADNLLQVQAVSK</sequence>
<keyword evidence="2" id="KW-1185">Reference proteome</keyword>